<comment type="pathway">
    <text evidence="5">Cell wall biogenesis; teichoic acid biosynthesis.</text>
</comment>
<dbReference type="HAMAP" id="MF_02070">
    <property type="entry name" value="TagA_TarA"/>
    <property type="match status" value="1"/>
</dbReference>
<evidence type="ECO:0000313" key="7">
    <source>
        <dbReference type="Proteomes" id="UP000036000"/>
    </source>
</evidence>
<dbReference type="CDD" id="cd06533">
    <property type="entry name" value="Glyco_transf_WecG_TagA"/>
    <property type="match status" value="1"/>
</dbReference>
<evidence type="ECO:0000256" key="1">
    <source>
        <dbReference type="ARBA" id="ARBA00022676"/>
    </source>
</evidence>
<keyword evidence="3 5" id="KW-0777">Teichoic acid biosynthesis</keyword>
<comment type="similarity">
    <text evidence="5">Belongs to the glycosyltransferase 26 family. TagA/TarA subfamily.</text>
</comment>
<sequence length="247" mass="28095">MQSTFPTVTVLGIPFVKTTAANFIAVLQQRIMQKQSTFVVTANPEIVMYAHNHTDYHDLLQNADFVTPDGIGILDGAKILKQPLPERITGFDTLQALLKWGSDQHRSAYFVGAKPAVIDQLRTLLPQQYPGLNIVGLHDGYFQDDDEVVSDIQRTQPDMVFAALGFPKQEQFIRAHRHVTKGLWMGVGGSFDVLAGAVDRAPQFWQDHHLEWFYRTVKEPKRLKRIAVIPHYLRLVRQQAKRTRPRG</sequence>
<evidence type="ECO:0000256" key="3">
    <source>
        <dbReference type="ARBA" id="ARBA00022944"/>
    </source>
</evidence>
<dbReference type="GO" id="GO:0071555">
    <property type="term" value="P:cell wall organization"/>
    <property type="evidence" value="ECO:0007669"/>
    <property type="project" value="UniProtKB-KW"/>
</dbReference>
<evidence type="ECO:0000256" key="2">
    <source>
        <dbReference type="ARBA" id="ARBA00022679"/>
    </source>
</evidence>
<evidence type="ECO:0000256" key="5">
    <source>
        <dbReference type="HAMAP-Rule" id="MF_02070"/>
    </source>
</evidence>
<dbReference type="EC" id="2.4.1.187" evidence="5"/>
<protein>
    <recommendedName>
        <fullName evidence="5">N-acetylglucosaminyldiphosphoundecaprenol N-acetyl-beta-D-mannosaminyltransferase</fullName>
        <ecNumber evidence="5">2.4.1.187</ecNumber>
    </recommendedName>
    <alternativeName>
        <fullName evidence="5">N-acetylmannosaminyltransferase</fullName>
    </alternativeName>
    <alternativeName>
        <fullName evidence="5">UDP-N-acetylmannosamine transferase</fullName>
    </alternativeName>
    <alternativeName>
        <fullName evidence="5">UDP-N-acetylmannosamine:N-acetylglucosaminyl pyrophosphorylundecaprenol N-acetylmannosaminyltransferase</fullName>
    </alternativeName>
</protein>
<organism evidence="6 7">
    <name type="scientific">Levilactobacillus koreensis</name>
    <dbReference type="NCBI Taxonomy" id="637971"/>
    <lineage>
        <taxon>Bacteria</taxon>
        <taxon>Bacillati</taxon>
        <taxon>Bacillota</taxon>
        <taxon>Bacilli</taxon>
        <taxon>Lactobacillales</taxon>
        <taxon>Lactobacillaceae</taxon>
        <taxon>Levilactobacillus</taxon>
    </lineage>
</organism>
<dbReference type="AlphaFoldDB" id="A0AAC8ZG13"/>
<proteinExistence type="inferred from homology"/>
<name>A0AAC8ZG13_9LACO</name>
<dbReference type="Pfam" id="PF03808">
    <property type="entry name" value="Glyco_tran_WecG"/>
    <property type="match status" value="1"/>
</dbReference>
<evidence type="ECO:0000313" key="6">
    <source>
        <dbReference type="EMBL" id="AKP63901.1"/>
    </source>
</evidence>
<dbReference type="GO" id="GO:0047244">
    <property type="term" value="F:N-acetylglucosaminyldiphosphoundecaprenol N-acetyl-beta-D-mannosaminyltransferase activity"/>
    <property type="evidence" value="ECO:0007669"/>
    <property type="project" value="UniProtKB-UniRule"/>
</dbReference>
<dbReference type="InterPro" id="IPR004629">
    <property type="entry name" value="WecG_TagA_CpsF"/>
</dbReference>
<reference evidence="6 7" key="1">
    <citation type="submission" date="2015-07" db="EMBL/GenBank/DDBJ databases">
        <title>Lactobacillus korensis/26-25/ whole genome sequencing.</title>
        <authorList>
            <person name="Kim M.K."/>
            <person name="Im W.-T."/>
            <person name="Srinivasan S."/>
            <person name="Lee J.-J."/>
        </authorList>
    </citation>
    <scope>NUCLEOTIDE SEQUENCE [LARGE SCALE GENOMIC DNA]</scope>
    <source>
        <strain evidence="6 7">26-25</strain>
    </source>
</reference>
<accession>A0AAC8ZG13</accession>
<dbReference type="InterPro" id="IPR034714">
    <property type="entry name" value="TagA_TarA"/>
</dbReference>
<dbReference type="RefSeq" id="WP_048732510.1">
    <property type="nucleotide sequence ID" value="NZ_CP012033.1"/>
</dbReference>
<comment type="catalytic activity">
    <reaction evidence="5">
        <text>UDP-N-acetyl-alpha-D-mannosamine + N-acetyl-alpha-D-glucosaminyl-di-trans,octa-cis-undecaprenyl diphosphate = N-acetyl-beta-D-mannosaminyl-(1-&gt;4)-N-acetyl-alpha-D-glucosaminyl di-trans,octa-cis-undecaprenyl diphosphate + UDP + H(+)</text>
        <dbReference type="Rhea" id="RHEA:16053"/>
        <dbReference type="ChEBI" id="CHEBI:15378"/>
        <dbReference type="ChEBI" id="CHEBI:58223"/>
        <dbReference type="ChEBI" id="CHEBI:62959"/>
        <dbReference type="ChEBI" id="CHEBI:68623"/>
        <dbReference type="ChEBI" id="CHEBI:132210"/>
        <dbReference type="EC" id="2.4.1.187"/>
    </reaction>
</comment>
<dbReference type="EMBL" id="CP012033">
    <property type="protein sequence ID" value="AKP63901.1"/>
    <property type="molecule type" value="Genomic_DNA"/>
</dbReference>
<dbReference type="PANTHER" id="PTHR34136">
    <property type="match status" value="1"/>
</dbReference>
<dbReference type="NCBIfam" id="TIGR00696">
    <property type="entry name" value="wecG_tagA_cpsF"/>
    <property type="match status" value="1"/>
</dbReference>
<keyword evidence="2 5" id="KW-0808">Transferase</keyword>
<keyword evidence="7" id="KW-1185">Reference proteome</keyword>
<keyword evidence="4 5" id="KW-0961">Cell wall biogenesis/degradation</keyword>
<dbReference type="GO" id="GO:0019350">
    <property type="term" value="P:teichoic acid biosynthetic process"/>
    <property type="evidence" value="ECO:0007669"/>
    <property type="project" value="UniProtKB-UniRule"/>
</dbReference>
<evidence type="ECO:0000256" key="4">
    <source>
        <dbReference type="ARBA" id="ARBA00023316"/>
    </source>
</evidence>
<keyword evidence="1 5" id="KW-0328">Glycosyltransferase</keyword>
<gene>
    <name evidence="6" type="ORF">ABN16_02060</name>
</gene>
<dbReference type="PANTHER" id="PTHR34136:SF1">
    <property type="entry name" value="UDP-N-ACETYL-D-MANNOSAMINURONIC ACID TRANSFERASE"/>
    <property type="match status" value="1"/>
</dbReference>
<dbReference type="KEGG" id="lko:ABN16_02060"/>
<comment type="function">
    <text evidence="5">Catalyzes the conversion of GlcNAc-PP-undecaprenol into ManNAc-GlcNAc-PP-undecaprenol, the first committed lipid intermediate in the de novo synthesis of teichoic acid.</text>
</comment>
<dbReference type="Proteomes" id="UP000036000">
    <property type="component" value="Chromosome"/>
</dbReference>